<dbReference type="PANTHER" id="PTHR36505:SF1">
    <property type="entry name" value="BLR1072 PROTEIN"/>
    <property type="match status" value="1"/>
</dbReference>
<dbReference type="GO" id="GO:0019684">
    <property type="term" value="P:photosynthesis, light reaction"/>
    <property type="evidence" value="ECO:0007669"/>
    <property type="project" value="InterPro"/>
</dbReference>
<dbReference type="InterPro" id="IPR027275">
    <property type="entry name" value="PRC-brl_dom"/>
</dbReference>
<dbReference type="Proteomes" id="UP000186607">
    <property type="component" value="Unassembled WGS sequence"/>
</dbReference>
<dbReference type="RefSeq" id="WP_075831083.1">
    <property type="nucleotide sequence ID" value="NZ_MSTI01000040.1"/>
</dbReference>
<name>A0A1U7P1Y1_9DEIO</name>
<sequence length="135" mass="15263">MTQHDDNSPDLLEKLGDSNMMLSDPSDDVRGRKVVDTHGEMLGHVSALFIDKQGRKVRFLQVGAGGFLGLGEREFLVPIEDVSSTTRAEVHINHSRDHVIAAPPFDPELTTKYDREFFDPYYGYYGLAPYWAGRY</sequence>
<evidence type="ECO:0000313" key="4">
    <source>
        <dbReference type="Proteomes" id="UP000186607"/>
    </source>
</evidence>
<evidence type="ECO:0000313" key="3">
    <source>
        <dbReference type="EMBL" id="OLV19169.1"/>
    </source>
</evidence>
<dbReference type="STRING" id="249408.BOO71_0003583"/>
<dbReference type="SUPFAM" id="SSF50346">
    <property type="entry name" value="PRC-barrel domain"/>
    <property type="match status" value="1"/>
</dbReference>
<feature type="region of interest" description="Disordered" evidence="1">
    <location>
        <begin position="1"/>
        <end position="30"/>
    </location>
</feature>
<organism evidence="3 4">
    <name type="scientific">Deinococcus marmoris</name>
    <dbReference type="NCBI Taxonomy" id="249408"/>
    <lineage>
        <taxon>Bacteria</taxon>
        <taxon>Thermotogati</taxon>
        <taxon>Deinococcota</taxon>
        <taxon>Deinococci</taxon>
        <taxon>Deinococcales</taxon>
        <taxon>Deinococcaceae</taxon>
        <taxon>Deinococcus</taxon>
    </lineage>
</organism>
<evidence type="ECO:0000256" key="1">
    <source>
        <dbReference type="SAM" id="MobiDB-lite"/>
    </source>
</evidence>
<dbReference type="GO" id="GO:0030077">
    <property type="term" value="C:plasma membrane light-harvesting complex"/>
    <property type="evidence" value="ECO:0007669"/>
    <property type="project" value="InterPro"/>
</dbReference>
<dbReference type="InterPro" id="IPR014747">
    <property type="entry name" value="Bac_photo_RC_H_C"/>
</dbReference>
<evidence type="ECO:0000259" key="2">
    <source>
        <dbReference type="Pfam" id="PF05239"/>
    </source>
</evidence>
<proteinExistence type="predicted"/>
<dbReference type="Pfam" id="PF05239">
    <property type="entry name" value="PRC"/>
    <property type="match status" value="1"/>
</dbReference>
<dbReference type="AlphaFoldDB" id="A0A1U7P1Y1"/>
<feature type="compositionally biased region" description="Basic and acidic residues" evidence="1">
    <location>
        <begin position="1"/>
        <end position="16"/>
    </location>
</feature>
<dbReference type="InterPro" id="IPR011033">
    <property type="entry name" value="PRC_barrel-like_sf"/>
</dbReference>
<keyword evidence="4" id="KW-1185">Reference proteome</keyword>
<dbReference type="PANTHER" id="PTHR36505">
    <property type="entry name" value="BLR1072 PROTEIN"/>
    <property type="match status" value="1"/>
</dbReference>
<protein>
    <recommendedName>
        <fullName evidence="2">PRC-barrel domain-containing protein</fullName>
    </recommendedName>
</protein>
<gene>
    <name evidence="3" type="ORF">BOO71_0003583</name>
</gene>
<comment type="caution">
    <text evidence="3">The sequence shown here is derived from an EMBL/GenBank/DDBJ whole genome shotgun (WGS) entry which is preliminary data.</text>
</comment>
<feature type="domain" description="PRC-barrel" evidence="2">
    <location>
        <begin position="27"/>
        <end position="85"/>
    </location>
</feature>
<dbReference type="Gene3D" id="3.90.50.10">
    <property type="entry name" value="Photosynthetic Reaction Center, subunit H, domain 2"/>
    <property type="match status" value="1"/>
</dbReference>
<reference evidence="3 4" key="1">
    <citation type="submission" date="2017-01" db="EMBL/GenBank/DDBJ databases">
        <title>Genome Analysis of Deinococcus marmoris KOPRI26562.</title>
        <authorList>
            <person name="Kim J.H."/>
            <person name="Oh H.-M."/>
        </authorList>
    </citation>
    <scope>NUCLEOTIDE SEQUENCE [LARGE SCALE GENOMIC DNA]</scope>
    <source>
        <strain evidence="3 4">KOPRI26562</strain>
    </source>
</reference>
<accession>A0A1U7P1Y1</accession>
<dbReference type="EMBL" id="MSTI01000040">
    <property type="protein sequence ID" value="OLV19169.1"/>
    <property type="molecule type" value="Genomic_DNA"/>
</dbReference>